<dbReference type="InterPro" id="IPR017452">
    <property type="entry name" value="GPCR_Rhodpsn_7TM"/>
</dbReference>
<keyword evidence="4 5" id="KW-0472">Membrane</keyword>
<dbReference type="GO" id="GO:0008528">
    <property type="term" value="F:G protein-coupled peptide receptor activity"/>
    <property type="evidence" value="ECO:0007669"/>
    <property type="project" value="InterPro"/>
</dbReference>
<organism evidence="7">
    <name type="scientific">Clytia hemisphaerica</name>
    <dbReference type="NCBI Taxonomy" id="252671"/>
    <lineage>
        <taxon>Eukaryota</taxon>
        <taxon>Metazoa</taxon>
        <taxon>Cnidaria</taxon>
        <taxon>Hydrozoa</taxon>
        <taxon>Hydroidolina</taxon>
        <taxon>Leptothecata</taxon>
        <taxon>Obeliida</taxon>
        <taxon>Clytiidae</taxon>
        <taxon>Clytia</taxon>
    </lineage>
</organism>
<evidence type="ECO:0000256" key="3">
    <source>
        <dbReference type="ARBA" id="ARBA00022989"/>
    </source>
</evidence>
<dbReference type="PROSITE" id="PS50262">
    <property type="entry name" value="G_PROTEIN_RECEP_F1_2"/>
    <property type="match status" value="1"/>
</dbReference>
<feature type="domain" description="G-protein coupled receptors family 1 profile" evidence="6">
    <location>
        <begin position="1"/>
        <end position="112"/>
    </location>
</feature>
<dbReference type="EMBL" id="GBGP01000304">
    <property type="protein sequence ID" value="JAC84893.1"/>
    <property type="molecule type" value="mRNA"/>
</dbReference>
<dbReference type="Pfam" id="PF10324">
    <property type="entry name" value="7TM_GPCR_Srw"/>
    <property type="match status" value="1"/>
</dbReference>
<dbReference type="SUPFAM" id="SSF81321">
    <property type="entry name" value="Family A G protein-coupled receptor-like"/>
    <property type="match status" value="1"/>
</dbReference>
<feature type="transmembrane region" description="Helical" evidence="5">
    <location>
        <begin position="93"/>
        <end position="113"/>
    </location>
</feature>
<dbReference type="AlphaFoldDB" id="A0A069DLT2"/>
<dbReference type="GO" id="GO:0016020">
    <property type="term" value="C:membrane"/>
    <property type="evidence" value="ECO:0007669"/>
    <property type="project" value="UniProtKB-SubCell"/>
</dbReference>
<reference evidence="7" key="1">
    <citation type="journal article" date="2014" name="PLoS Genet.">
        <title>Differential Responses to Wnt and PCP Disruption Predict Expression and Developmental Function of Conserved and Novel Genes in a Cnidarian.</title>
        <authorList>
            <person name="Lapebie P."/>
            <person name="Ruggiero A."/>
            <person name="Barreau C."/>
            <person name="Chevalier S."/>
            <person name="Chang P."/>
            <person name="Dru P."/>
            <person name="Houliston E."/>
            <person name="Momose T."/>
        </authorList>
    </citation>
    <scope>NUCLEOTIDE SEQUENCE</scope>
</reference>
<comment type="subcellular location">
    <subcellularLocation>
        <location evidence="1">Membrane</location>
    </subcellularLocation>
</comment>
<dbReference type="PANTHER" id="PTHR45698:SF1">
    <property type="entry name" value="TRACE AMINE-ASSOCIATED RECEPTOR 13C-LIKE"/>
    <property type="match status" value="1"/>
</dbReference>
<evidence type="ECO:0000259" key="6">
    <source>
        <dbReference type="PROSITE" id="PS50262"/>
    </source>
</evidence>
<protein>
    <submittedName>
        <fullName evidence="7">Seven transmembrane protein</fullName>
    </submittedName>
</protein>
<dbReference type="CDD" id="cd00637">
    <property type="entry name" value="7tm_classA_rhodopsin-like"/>
    <property type="match status" value="1"/>
</dbReference>
<evidence type="ECO:0000256" key="5">
    <source>
        <dbReference type="SAM" id="Phobius"/>
    </source>
</evidence>
<feature type="transmembrane region" description="Helical" evidence="5">
    <location>
        <begin position="51"/>
        <end position="73"/>
    </location>
</feature>
<name>A0A069DLT2_9CNID</name>
<evidence type="ECO:0000256" key="4">
    <source>
        <dbReference type="ARBA" id="ARBA00023136"/>
    </source>
</evidence>
<sequence>MLIRDSLYLTVFLVTFIVIKRELNAKKNVSQNLPHLQNQARLKENHRVLKMLLLVATAFVVSVFPRELLHIVYTLTWMTPGKGIILTASLRKVNSILTAMMCCNTIYNIIIYAKLQRKFRKSVFDTFFSIAKPRKKQTSA</sequence>
<keyword evidence="2 5" id="KW-0812">Transmembrane</keyword>
<dbReference type="Gene3D" id="1.20.1070.10">
    <property type="entry name" value="Rhodopsin 7-helix transmembrane proteins"/>
    <property type="match status" value="1"/>
</dbReference>
<feature type="non-terminal residue" evidence="7">
    <location>
        <position position="140"/>
    </location>
</feature>
<accession>A0A069DLT2</accession>
<proteinExistence type="evidence at transcript level"/>
<dbReference type="InterPro" id="IPR019427">
    <property type="entry name" value="7TM_GPCR_serpentine_rcpt_Srw"/>
</dbReference>
<dbReference type="PANTHER" id="PTHR45698">
    <property type="entry name" value="TRACE AMINE-ASSOCIATED RECEPTOR 19N-RELATED"/>
    <property type="match status" value="1"/>
</dbReference>
<keyword evidence="3 5" id="KW-1133">Transmembrane helix</keyword>
<evidence type="ECO:0000313" key="7">
    <source>
        <dbReference type="EMBL" id="JAC84893.1"/>
    </source>
</evidence>
<evidence type="ECO:0000256" key="1">
    <source>
        <dbReference type="ARBA" id="ARBA00004370"/>
    </source>
</evidence>
<evidence type="ECO:0000256" key="2">
    <source>
        <dbReference type="ARBA" id="ARBA00022692"/>
    </source>
</evidence>